<keyword evidence="1" id="KW-0732">Signal</keyword>
<evidence type="ECO:0000313" key="3">
    <source>
        <dbReference type="Proteomes" id="UP000295302"/>
    </source>
</evidence>
<organism evidence="2 3">
    <name type="scientific">Nonomuraea terrae</name>
    <dbReference type="NCBI Taxonomy" id="2530383"/>
    <lineage>
        <taxon>Bacteria</taxon>
        <taxon>Bacillati</taxon>
        <taxon>Actinomycetota</taxon>
        <taxon>Actinomycetes</taxon>
        <taxon>Streptosporangiales</taxon>
        <taxon>Streptosporangiaceae</taxon>
        <taxon>Nonomuraea</taxon>
    </lineage>
</organism>
<evidence type="ECO:0000256" key="1">
    <source>
        <dbReference type="SAM" id="SignalP"/>
    </source>
</evidence>
<dbReference type="AlphaFoldDB" id="A0A4R4Y9Z8"/>
<sequence length="244" mass="26861">MRKIAVGILSAVVGGAMLVSGAGAASAAKRDAEVKIRDISPNPVAVERGRTTTAYFDIGATRDVSRVELSVAPAEGMRTMRTKDVRDLEGWRFAIGFNQDDPTGKWRATATAFDRSNRVIARDAAYFSVYLKRSKADTRIARFSADPSAVRSGRTIGFSGYLQAETRGWRGVRGERVNVYYRATGSSAWKWVAAGTTSWNGKFTAQTRAYRSGSFRAVYAGDERLDSTTGRTDYVRVYGPVWRR</sequence>
<accession>A0A4R4Y9Z8</accession>
<gene>
    <name evidence="2" type="ORF">E1286_32845</name>
</gene>
<dbReference type="Proteomes" id="UP000295302">
    <property type="component" value="Unassembled WGS sequence"/>
</dbReference>
<reference evidence="2 3" key="1">
    <citation type="submission" date="2019-03" db="EMBL/GenBank/DDBJ databases">
        <title>Draft genome sequences of novel Actinobacteria.</title>
        <authorList>
            <person name="Sahin N."/>
            <person name="Ay H."/>
            <person name="Saygin H."/>
        </authorList>
    </citation>
    <scope>NUCLEOTIDE SEQUENCE [LARGE SCALE GENOMIC DNA]</scope>
    <source>
        <strain evidence="2 3">CH32</strain>
    </source>
</reference>
<keyword evidence="3" id="KW-1185">Reference proteome</keyword>
<feature type="chain" id="PRO_5020684655" evidence="1">
    <location>
        <begin position="25"/>
        <end position="244"/>
    </location>
</feature>
<dbReference type="OrthoDB" id="3447380at2"/>
<dbReference type="EMBL" id="SMKQ01000144">
    <property type="protein sequence ID" value="TDD41325.1"/>
    <property type="molecule type" value="Genomic_DNA"/>
</dbReference>
<proteinExistence type="predicted"/>
<name>A0A4R4Y9Z8_9ACTN</name>
<comment type="caution">
    <text evidence="2">The sequence shown here is derived from an EMBL/GenBank/DDBJ whole genome shotgun (WGS) entry which is preliminary data.</text>
</comment>
<dbReference type="RefSeq" id="WP_132618693.1">
    <property type="nucleotide sequence ID" value="NZ_SMKQ01000144.1"/>
</dbReference>
<feature type="signal peptide" evidence="1">
    <location>
        <begin position="1"/>
        <end position="24"/>
    </location>
</feature>
<evidence type="ECO:0000313" key="2">
    <source>
        <dbReference type="EMBL" id="TDD41325.1"/>
    </source>
</evidence>
<protein>
    <submittedName>
        <fullName evidence="2">Uncharacterized protein</fullName>
    </submittedName>
</protein>